<reference evidence="1" key="1">
    <citation type="journal article" date="2022" name="bioRxiv">
        <title>Sequencing and chromosome-scale assembly of the giantPleurodeles waltlgenome.</title>
        <authorList>
            <person name="Brown T."/>
            <person name="Elewa A."/>
            <person name="Iarovenko S."/>
            <person name="Subramanian E."/>
            <person name="Araus A.J."/>
            <person name="Petzold A."/>
            <person name="Susuki M."/>
            <person name="Suzuki K.-i.T."/>
            <person name="Hayashi T."/>
            <person name="Toyoda A."/>
            <person name="Oliveira C."/>
            <person name="Osipova E."/>
            <person name="Leigh N.D."/>
            <person name="Simon A."/>
            <person name="Yun M.H."/>
        </authorList>
    </citation>
    <scope>NUCLEOTIDE SEQUENCE</scope>
    <source>
        <strain evidence="1">20211129_DDA</strain>
        <tissue evidence="1">Liver</tissue>
    </source>
</reference>
<dbReference type="EMBL" id="JANPWB010000001">
    <property type="protein sequence ID" value="KAJ1219089.1"/>
    <property type="molecule type" value="Genomic_DNA"/>
</dbReference>
<comment type="caution">
    <text evidence="1">The sequence shown here is derived from an EMBL/GenBank/DDBJ whole genome shotgun (WGS) entry which is preliminary data.</text>
</comment>
<protein>
    <recommendedName>
        <fullName evidence="3">Secreted protein</fullName>
    </recommendedName>
</protein>
<evidence type="ECO:0000313" key="2">
    <source>
        <dbReference type="Proteomes" id="UP001066276"/>
    </source>
</evidence>
<name>A0AAV7X0U2_PLEWA</name>
<keyword evidence="2" id="KW-1185">Reference proteome</keyword>
<evidence type="ECO:0000313" key="1">
    <source>
        <dbReference type="EMBL" id="KAJ1219089.1"/>
    </source>
</evidence>
<accession>A0AAV7X0U2</accession>
<dbReference type="Proteomes" id="UP001066276">
    <property type="component" value="Chromosome 1_1"/>
</dbReference>
<dbReference type="AlphaFoldDB" id="A0AAV7X0U2"/>
<gene>
    <name evidence="1" type="ORF">NDU88_006660</name>
</gene>
<organism evidence="1 2">
    <name type="scientific">Pleurodeles waltl</name>
    <name type="common">Iberian ribbed newt</name>
    <dbReference type="NCBI Taxonomy" id="8319"/>
    <lineage>
        <taxon>Eukaryota</taxon>
        <taxon>Metazoa</taxon>
        <taxon>Chordata</taxon>
        <taxon>Craniata</taxon>
        <taxon>Vertebrata</taxon>
        <taxon>Euteleostomi</taxon>
        <taxon>Amphibia</taxon>
        <taxon>Batrachia</taxon>
        <taxon>Caudata</taxon>
        <taxon>Salamandroidea</taxon>
        <taxon>Salamandridae</taxon>
        <taxon>Pleurodelinae</taxon>
        <taxon>Pleurodeles</taxon>
    </lineage>
</organism>
<sequence length="74" mass="7714">MQRILALLHGLRCSCQSNGDAGRVVTLGSLCLPDDALPATQTLKHVGKANGIPQLLRSRVCADGAGEYPNQGVS</sequence>
<evidence type="ECO:0008006" key="3">
    <source>
        <dbReference type="Google" id="ProtNLM"/>
    </source>
</evidence>
<proteinExistence type="predicted"/>